<keyword evidence="4" id="KW-1185">Reference proteome</keyword>
<dbReference type="InterPro" id="IPR041457">
    <property type="entry name" value="CxC2_KDZ-assoc"/>
</dbReference>
<evidence type="ECO:0000313" key="4">
    <source>
        <dbReference type="Proteomes" id="UP001218218"/>
    </source>
</evidence>
<proteinExistence type="predicted"/>
<feature type="compositionally biased region" description="Basic residues" evidence="1">
    <location>
        <begin position="1197"/>
        <end position="1207"/>
    </location>
</feature>
<accession>A0AAD7E8I3</accession>
<feature type="domain" description="CxC2-like cysteine cluster KDZ transposase-associated" evidence="2">
    <location>
        <begin position="277"/>
        <end position="386"/>
    </location>
</feature>
<protein>
    <recommendedName>
        <fullName evidence="2">CxC2-like cysteine cluster KDZ transposase-associated domain-containing protein</fullName>
    </recommendedName>
</protein>
<evidence type="ECO:0000256" key="1">
    <source>
        <dbReference type="SAM" id="MobiDB-lite"/>
    </source>
</evidence>
<gene>
    <name evidence="3" type="ORF">DFH08DRAFT_826832</name>
</gene>
<dbReference type="Pfam" id="PF18803">
    <property type="entry name" value="CxC2"/>
    <property type="match status" value="1"/>
</dbReference>
<feature type="region of interest" description="Disordered" evidence="1">
    <location>
        <begin position="1243"/>
        <end position="1265"/>
    </location>
</feature>
<name>A0AAD7E8I3_9AGAR</name>
<evidence type="ECO:0000259" key="2">
    <source>
        <dbReference type="Pfam" id="PF18803"/>
    </source>
</evidence>
<organism evidence="3 4">
    <name type="scientific">Mycena albidolilacea</name>
    <dbReference type="NCBI Taxonomy" id="1033008"/>
    <lineage>
        <taxon>Eukaryota</taxon>
        <taxon>Fungi</taxon>
        <taxon>Dikarya</taxon>
        <taxon>Basidiomycota</taxon>
        <taxon>Agaricomycotina</taxon>
        <taxon>Agaricomycetes</taxon>
        <taxon>Agaricomycetidae</taxon>
        <taxon>Agaricales</taxon>
        <taxon>Marasmiineae</taxon>
        <taxon>Mycenaceae</taxon>
        <taxon>Mycena</taxon>
    </lineage>
</organism>
<feature type="compositionally biased region" description="Basic residues" evidence="1">
    <location>
        <begin position="61"/>
        <end position="82"/>
    </location>
</feature>
<dbReference type="Proteomes" id="UP001218218">
    <property type="component" value="Unassembled WGS sequence"/>
</dbReference>
<dbReference type="PANTHER" id="PTHR33104:SF2">
    <property type="entry name" value="CXC3 LIKE CYSTEINE CLUSTER DOMAIN-CONTAINING PROTEIN"/>
    <property type="match status" value="1"/>
</dbReference>
<feature type="region of interest" description="Disordered" evidence="1">
    <location>
        <begin position="1182"/>
        <end position="1219"/>
    </location>
</feature>
<dbReference type="PANTHER" id="PTHR33104">
    <property type="entry name" value="SI:DKEY-29D5.2"/>
    <property type="match status" value="1"/>
</dbReference>
<feature type="region of interest" description="Disordered" evidence="1">
    <location>
        <begin position="41"/>
        <end position="82"/>
    </location>
</feature>
<dbReference type="InterPro" id="IPR040521">
    <property type="entry name" value="KDZ"/>
</dbReference>
<evidence type="ECO:0000313" key="3">
    <source>
        <dbReference type="EMBL" id="KAJ7302210.1"/>
    </source>
</evidence>
<feature type="compositionally biased region" description="Basic residues" evidence="1">
    <location>
        <begin position="42"/>
        <end position="52"/>
    </location>
</feature>
<sequence>MNFQCFPGVVSHSVFMDGPSTTQKGNCRPDYSRQIAVLVSSSRRRRNPRRKGTLQCGKASVKQKGRRQPGRTRTRIQSKSRRMSCVVNNRKRKLPSAEGHLFTHTATFSLADITGNHTAAPITTFVERASADNRCSYREEVVIEPPSPVKRARAGHVRPIPAPTSLRYEEPHDFAERYQMGFDLDPPPIAADPSVPKPAIPRVVKPLDPALARFCSERDTYLGNLLRCDGCIWPSAEDQSCYGDELVCGGCMVTHHSANPLHRIERWNGRFFEPSDLKSLGLRVQLGHRVSERCAGATPLHTSVVVLHTNGIHEVAVDSCDCERRLWAGSPEEQLQRAGWFPATDDRLRMCATFEVLDTFLTLTYQAKTTMYNYYSVLEKLTDNTGIKPPNRYQAFLRMVREYTHLLMLKRAGRGHAQSGVMGTQQGELTVRCPCCPVPGVNLPEGWENAPAGSQFLYIFFLAIDACFRLKRRLVSSVLKDPSLASGLAYMVETLGYRDYLLTVTDQKEMSTCSGLAALDHANTKFARGYTVTGVGMGVCTRHEFVQPNGVGDLQKGERYANMDWIFACILLHINPRLRKLISYDIVCQWWKNLRTRLKSLPPRIRIVLVMALLRFVIPKMHIKGHLPECQTTYSLNFVPGSGQTCGEGIERPWAHIGGVGSSTREMGPGSREDMLNRHWGSWNWQKIVGLGERLRTRLDRTKSEYADQLEAFTDFSAQQAARVPAWRRMVEEFEKDPDAKNLYQMTVKAITEAEILLQLEKDDAERVQNGVPSIHLVSPASFVAAGLEVEAEQRRVRVQVERKKAGSSVQAIDVVVLCRALNRSIQQLRKLQATYTPAAIVTLSSRENVPEDEQPEHVPLFLPSALPPAVRAVPGVDALVVMEDSVRDTQCSAALERLRRALTAKSRLVTYKNLQSRHQGANTRAHAIVERNETKIRLSSEKYQMAWAAKLHMVDGDVKWVGWQCMADAEEEIRGAETRRVQAECRNRREDELHLEGQLPPLTADERERRARGGENVRVMSWIWTSAGGKQSEEDVDEALQIEWCKAWARVRRWEEEVWLVEEVRHAGVSLEYRAREWEERVRTVPVGADEWNEWGQASGEWTVERVEGAYALKQAAILRDLARRITVSMTEQRRGRGKRRRLVHDNEWVNVDGDAGDAVEDEEDELEDLRADQDRTRDLPHFASCPLMPPNSHIRAGRSCRRRRAGGQEGGIRAAGGARVAERGLPNFALWPLMPPNSHIRAGRSCSRRRAGRRDPRGGRQAACGGWQVAGGARGIAEGTGILPMAWVSRRLIRCLVARALDYGTLLGRERARDAGGTGGGTIPGSYDVHGQLVRLPQ</sequence>
<dbReference type="EMBL" id="JARIHO010000119">
    <property type="protein sequence ID" value="KAJ7302210.1"/>
    <property type="molecule type" value="Genomic_DNA"/>
</dbReference>
<comment type="caution">
    <text evidence="3">The sequence shown here is derived from an EMBL/GenBank/DDBJ whole genome shotgun (WGS) entry which is preliminary data.</text>
</comment>
<dbReference type="Pfam" id="PF18758">
    <property type="entry name" value="KDZ"/>
    <property type="match status" value="1"/>
</dbReference>
<reference evidence="3" key="1">
    <citation type="submission" date="2023-03" db="EMBL/GenBank/DDBJ databases">
        <title>Massive genome expansion in bonnet fungi (Mycena s.s.) driven by repeated elements and novel gene families across ecological guilds.</title>
        <authorList>
            <consortium name="Lawrence Berkeley National Laboratory"/>
            <person name="Harder C.B."/>
            <person name="Miyauchi S."/>
            <person name="Viragh M."/>
            <person name="Kuo A."/>
            <person name="Thoen E."/>
            <person name="Andreopoulos B."/>
            <person name="Lu D."/>
            <person name="Skrede I."/>
            <person name="Drula E."/>
            <person name="Henrissat B."/>
            <person name="Morin E."/>
            <person name="Kohler A."/>
            <person name="Barry K."/>
            <person name="LaButti K."/>
            <person name="Morin E."/>
            <person name="Salamov A."/>
            <person name="Lipzen A."/>
            <person name="Mereny Z."/>
            <person name="Hegedus B."/>
            <person name="Baldrian P."/>
            <person name="Stursova M."/>
            <person name="Weitz H."/>
            <person name="Taylor A."/>
            <person name="Grigoriev I.V."/>
            <person name="Nagy L.G."/>
            <person name="Martin F."/>
            <person name="Kauserud H."/>
        </authorList>
    </citation>
    <scope>NUCLEOTIDE SEQUENCE</scope>
    <source>
        <strain evidence="3">CBHHK002</strain>
    </source>
</reference>